<dbReference type="EMBL" id="GL732771">
    <property type="protein sequence ID" value="EFX64988.1"/>
    <property type="molecule type" value="Genomic_DNA"/>
</dbReference>
<feature type="non-terminal residue" evidence="1">
    <location>
        <position position="79"/>
    </location>
</feature>
<name>E9HTF0_DAPPU</name>
<organism evidence="1 2">
    <name type="scientific">Daphnia pulex</name>
    <name type="common">Water flea</name>
    <dbReference type="NCBI Taxonomy" id="6669"/>
    <lineage>
        <taxon>Eukaryota</taxon>
        <taxon>Metazoa</taxon>
        <taxon>Ecdysozoa</taxon>
        <taxon>Arthropoda</taxon>
        <taxon>Crustacea</taxon>
        <taxon>Branchiopoda</taxon>
        <taxon>Diplostraca</taxon>
        <taxon>Cladocera</taxon>
        <taxon>Anomopoda</taxon>
        <taxon>Daphniidae</taxon>
        <taxon>Daphnia</taxon>
    </lineage>
</organism>
<evidence type="ECO:0000313" key="2">
    <source>
        <dbReference type="Proteomes" id="UP000000305"/>
    </source>
</evidence>
<dbReference type="KEGG" id="dpx:DAPPUDRAFT_333641"/>
<sequence length="79" mass="9302">MLQKLTQKRKFKCIVWILQKDHLMCQQTKFKIRMKIKANARVSPRTLDISANVNVLHSSNRKPLNAENVNEEINQDINQ</sequence>
<evidence type="ECO:0000313" key="1">
    <source>
        <dbReference type="EMBL" id="EFX64988.1"/>
    </source>
</evidence>
<gene>
    <name evidence="1" type="ORF">DAPPUDRAFT_333641</name>
</gene>
<keyword evidence="2" id="KW-1185">Reference proteome</keyword>
<dbReference type="AlphaFoldDB" id="E9HTF0"/>
<protein>
    <submittedName>
        <fullName evidence="1">Uncharacterized protein</fullName>
    </submittedName>
</protein>
<dbReference type="InParanoid" id="E9HTF0"/>
<accession>E9HTF0</accession>
<reference evidence="1 2" key="1">
    <citation type="journal article" date="2011" name="Science">
        <title>The ecoresponsive genome of Daphnia pulex.</title>
        <authorList>
            <person name="Colbourne J.K."/>
            <person name="Pfrender M.E."/>
            <person name="Gilbert D."/>
            <person name="Thomas W.K."/>
            <person name="Tucker A."/>
            <person name="Oakley T.H."/>
            <person name="Tokishita S."/>
            <person name="Aerts A."/>
            <person name="Arnold G.J."/>
            <person name="Basu M.K."/>
            <person name="Bauer D.J."/>
            <person name="Caceres C.E."/>
            <person name="Carmel L."/>
            <person name="Casola C."/>
            <person name="Choi J.H."/>
            <person name="Detter J.C."/>
            <person name="Dong Q."/>
            <person name="Dusheyko S."/>
            <person name="Eads B.D."/>
            <person name="Frohlich T."/>
            <person name="Geiler-Samerotte K.A."/>
            <person name="Gerlach D."/>
            <person name="Hatcher P."/>
            <person name="Jogdeo S."/>
            <person name="Krijgsveld J."/>
            <person name="Kriventseva E.V."/>
            <person name="Kultz D."/>
            <person name="Laforsch C."/>
            <person name="Lindquist E."/>
            <person name="Lopez J."/>
            <person name="Manak J.R."/>
            <person name="Muller J."/>
            <person name="Pangilinan J."/>
            <person name="Patwardhan R.P."/>
            <person name="Pitluck S."/>
            <person name="Pritham E.J."/>
            <person name="Rechtsteiner A."/>
            <person name="Rho M."/>
            <person name="Rogozin I.B."/>
            <person name="Sakarya O."/>
            <person name="Salamov A."/>
            <person name="Schaack S."/>
            <person name="Shapiro H."/>
            <person name="Shiga Y."/>
            <person name="Skalitzky C."/>
            <person name="Smith Z."/>
            <person name="Souvorov A."/>
            <person name="Sung W."/>
            <person name="Tang Z."/>
            <person name="Tsuchiya D."/>
            <person name="Tu H."/>
            <person name="Vos H."/>
            <person name="Wang M."/>
            <person name="Wolf Y.I."/>
            <person name="Yamagata H."/>
            <person name="Yamada T."/>
            <person name="Ye Y."/>
            <person name="Shaw J.R."/>
            <person name="Andrews J."/>
            <person name="Crease T.J."/>
            <person name="Tang H."/>
            <person name="Lucas S.M."/>
            <person name="Robertson H.M."/>
            <person name="Bork P."/>
            <person name="Koonin E.V."/>
            <person name="Zdobnov E.M."/>
            <person name="Grigoriev I.V."/>
            <person name="Lynch M."/>
            <person name="Boore J.L."/>
        </authorList>
    </citation>
    <scope>NUCLEOTIDE SEQUENCE [LARGE SCALE GENOMIC DNA]</scope>
</reference>
<dbReference type="Proteomes" id="UP000000305">
    <property type="component" value="Unassembled WGS sequence"/>
</dbReference>
<dbReference type="HOGENOM" id="CLU_2612819_0_0_1"/>
<proteinExistence type="predicted"/>